<evidence type="ECO:0000256" key="2">
    <source>
        <dbReference type="ARBA" id="ARBA00022806"/>
    </source>
</evidence>
<dbReference type="GO" id="GO:0004386">
    <property type="term" value="F:helicase activity"/>
    <property type="evidence" value="ECO:0007669"/>
    <property type="project" value="UniProtKB-KW"/>
</dbReference>
<dbReference type="InterPro" id="IPR052431">
    <property type="entry name" value="SKI2_subfamily_helicases"/>
</dbReference>
<organism evidence="4 5">
    <name type="scientific">Gongylonema pulchrum</name>
    <dbReference type="NCBI Taxonomy" id="637853"/>
    <lineage>
        <taxon>Eukaryota</taxon>
        <taxon>Metazoa</taxon>
        <taxon>Ecdysozoa</taxon>
        <taxon>Nematoda</taxon>
        <taxon>Chromadorea</taxon>
        <taxon>Rhabditida</taxon>
        <taxon>Spirurina</taxon>
        <taxon>Spiruromorpha</taxon>
        <taxon>Spiruroidea</taxon>
        <taxon>Gongylonematidae</taxon>
        <taxon>Gongylonema</taxon>
    </lineage>
</organism>
<keyword evidence="2" id="KW-0547">Nucleotide-binding</keyword>
<feature type="domain" description="ATP-dependent RNA helicase DDX60 PIN-like" evidence="3">
    <location>
        <begin position="36"/>
        <end position="169"/>
    </location>
</feature>
<accession>A0A3P7QN28</accession>
<dbReference type="PANTHER" id="PTHR44533:SF4">
    <property type="entry name" value="DEAD_H RNA HELICASE, PUTATIVE-RELATED"/>
    <property type="match status" value="1"/>
</dbReference>
<evidence type="ECO:0000259" key="3">
    <source>
        <dbReference type="Pfam" id="PF23002"/>
    </source>
</evidence>
<dbReference type="Pfam" id="PF23002">
    <property type="entry name" value="PIN-like_DDX60"/>
    <property type="match status" value="1"/>
</dbReference>
<dbReference type="PANTHER" id="PTHR44533">
    <property type="entry name" value="DEAD/H RNA HELICASE, PUTATIVE-RELATED"/>
    <property type="match status" value="1"/>
</dbReference>
<keyword evidence="1" id="KW-0378">Hydrolase</keyword>
<gene>
    <name evidence="4" type="ORF">GPUH_LOCUS18373</name>
</gene>
<reference evidence="4 5" key="1">
    <citation type="submission" date="2018-11" db="EMBL/GenBank/DDBJ databases">
        <authorList>
            <consortium name="Pathogen Informatics"/>
        </authorList>
    </citation>
    <scope>NUCLEOTIDE SEQUENCE [LARGE SCALE GENOMIC DNA]</scope>
</reference>
<dbReference type="EMBL" id="UYRT01086644">
    <property type="protein sequence ID" value="VDN31599.1"/>
    <property type="molecule type" value="Genomic_DNA"/>
</dbReference>
<keyword evidence="2" id="KW-0067">ATP-binding</keyword>
<dbReference type="GO" id="GO:0005737">
    <property type="term" value="C:cytoplasm"/>
    <property type="evidence" value="ECO:0007669"/>
    <property type="project" value="TreeGrafter"/>
</dbReference>
<protein>
    <recommendedName>
        <fullName evidence="3">ATP-dependent RNA helicase DDX60 PIN-like domain-containing protein</fullName>
    </recommendedName>
</protein>
<dbReference type="InterPro" id="IPR055124">
    <property type="entry name" value="PIN-like_DDX60"/>
</dbReference>
<evidence type="ECO:0000256" key="1">
    <source>
        <dbReference type="ARBA" id="ARBA00022801"/>
    </source>
</evidence>
<keyword evidence="2" id="KW-0347">Helicase</keyword>
<dbReference type="GO" id="GO:0016787">
    <property type="term" value="F:hydrolase activity"/>
    <property type="evidence" value="ECO:0007669"/>
    <property type="project" value="UniProtKB-KW"/>
</dbReference>
<evidence type="ECO:0000313" key="4">
    <source>
        <dbReference type="EMBL" id="VDN31599.1"/>
    </source>
</evidence>
<keyword evidence="5" id="KW-1185">Reference proteome</keyword>
<proteinExistence type="predicted"/>
<dbReference type="Proteomes" id="UP000271098">
    <property type="component" value="Unassembled WGS sequence"/>
</dbReference>
<evidence type="ECO:0000313" key="5">
    <source>
        <dbReference type="Proteomes" id="UP000271098"/>
    </source>
</evidence>
<sequence>MSIRTGGEDTESIEEEAGDITINYDFTVENVDVVEIERFLELLLQRGGKFKLIWFMDLSALYAKDTVLNFLRSFVAAYLIQGKWKEDIEEFSSPADPRWLQYIRELTPSFLMIGVENVSKNVAEKRELNFKELLASIALQAVCSSIPVVYLNGLVANLCSLYSHRIEPHMVDFIGWEDYLRTLWSSLTHKAVRSVDLSSRKSIAHLWAHIIGDCKMRFVFDFKFFIQLKGRGHQFCM</sequence>
<dbReference type="OrthoDB" id="5847562at2759"/>
<name>A0A3P7QN28_9BILA</name>
<dbReference type="AlphaFoldDB" id="A0A3P7QN28"/>